<sequence length="46" mass="4842">MAGTMAEHVLATSIAILVIALFGSAQFSMSTSGGIRTSGRLHRQHQ</sequence>
<protein>
    <submittedName>
        <fullName evidence="1">Uncharacterized protein</fullName>
    </submittedName>
</protein>
<organism evidence="1 2">
    <name type="scientific">Trichinella pseudospiralis</name>
    <name type="common">Parasitic roundworm</name>
    <dbReference type="NCBI Taxonomy" id="6337"/>
    <lineage>
        <taxon>Eukaryota</taxon>
        <taxon>Metazoa</taxon>
        <taxon>Ecdysozoa</taxon>
        <taxon>Nematoda</taxon>
        <taxon>Enoplea</taxon>
        <taxon>Dorylaimia</taxon>
        <taxon>Trichinellida</taxon>
        <taxon>Trichinellidae</taxon>
        <taxon>Trichinella</taxon>
    </lineage>
</organism>
<evidence type="ECO:0000313" key="2">
    <source>
        <dbReference type="Proteomes" id="UP000054632"/>
    </source>
</evidence>
<name>A0A0V1DT81_TRIPS</name>
<dbReference type="EMBL" id="JYDR01000373">
    <property type="protein sequence ID" value="KRY64520.1"/>
    <property type="molecule type" value="Genomic_DNA"/>
</dbReference>
<dbReference type="AlphaFoldDB" id="A0A0V1DT81"/>
<proteinExistence type="predicted"/>
<gene>
    <name evidence="1" type="ORF">T4A_11622</name>
</gene>
<evidence type="ECO:0000313" key="1">
    <source>
        <dbReference type="EMBL" id="KRY64520.1"/>
    </source>
</evidence>
<feature type="non-terminal residue" evidence="1">
    <location>
        <position position="46"/>
    </location>
</feature>
<dbReference type="Proteomes" id="UP000054632">
    <property type="component" value="Unassembled WGS sequence"/>
</dbReference>
<reference evidence="1 2" key="1">
    <citation type="submission" date="2015-01" db="EMBL/GenBank/DDBJ databases">
        <title>Evolution of Trichinella species and genotypes.</title>
        <authorList>
            <person name="Korhonen P.K."/>
            <person name="Edoardo P."/>
            <person name="Giuseppe L.R."/>
            <person name="Gasser R.B."/>
        </authorList>
    </citation>
    <scope>NUCLEOTIDE SEQUENCE [LARGE SCALE GENOMIC DNA]</scope>
    <source>
        <strain evidence="1">ISS13</strain>
    </source>
</reference>
<comment type="caution">
    <text evidence="1">The sequence shown here is derived from an EMBL/GenBank/DDBJ whole genome shotgun (WGS) entry which is preliminary data.</text>
</comment>
<accession>A0A0V1DT81</accession>